<dbReference type="OrthoDB" id="9803176at2"/>
<dbReference type="EC" id="2.7.13.3" evidence="2"/>
<keyword evidence="13" id="KW-0175">Coiled coil</keyword>
<dbReference type="PROSITE" id="PS50851">
    <property type="entry name" value="CHEW"/>
    <property type="match status" value="1"/>
</dbReference>
<dbReference type="PATRIC" id="fig|398512.5.peg.1609"/>
<dbReference type="Pfam" id="PF01627">
    <property type="entry name" value="Hpt"/>
    <property type="match status" value="1"/>
</dbReference>
<name>A0A0L6JKA2_9FIRM</name>
<dbReference type="EMBL" id="LGTC01000001">
    <property type="protein sequence ID" value="KNY26286.1"/>
    <property type="molecule type" value="Genomic_DNA"/>
</dbReference>
<dbReference type="InterPro" id="IPR037006">
    <property type="entry name" value="CheA-like_homodim_sf"/>
</dbReference>
<dbReference type="SMART" id="SM00260">
    <property type="entry name" value="CheW"/>
    <property type="match status" value="1"/>
</dbReference>
<evidence type="ECO:0000256" key="2">
    <source>
        <dbReference type="ARBA" id="ARBA00012438"/>
    </source>
</evidence>
<feature type="modified residue" description="Phosphohistidine" evidence="12">
    <location>
        <position position="52"/>
    </location>
</feature>
<keyword evidence="9" id="KW-0067">ATP-binding</keyword>
<dbReference type="Pfam" id="PF01584">
    <property type="entry name" value="CheW"/>
    <property type="match status" value="1"/>
</dbReference>
<dbReference type="SMART" id="SM00073">
    <property type="entry name" value="HPT"/>
    <property type="match status" value="2"/>
</dbReference>
<evidence type="ECO:0000256" key="4">
    <source>
        <dbReference type="ARBA" id="ARBA00022500"/>
    </source>
</evidence>
<dbReference type="InterPro" id="IPR051315">
    <property type="entry name" value="Bact_Chemotaxis_CheA"/>
</dbReference>
<evidence type="ECO:0000256" key="7">
    <source>
        <dbReference type="ARBA" id="ARBA00022741"/>
    </source>
</evidence>
<dbReference type="Gene3D" id="3.30.565.10">
    <property type="entry name" value="Histidine kinase-like ATPase, C-terminal domain"/>
    <property type="match status" value="1"/>
</dbReference>
<comment type="function">
    <text evidence="11">Involved in the transmission of sensory signals from the chemoreceptors to the flagellar motors. CheA is autophosphorylated; it can transfer its phosphate group to either CheB or CheY.</text>
</comment>
<evidence type="ECO:0000256" key="13">
    <source>
        <dbReference type="SAM" id="Coils"/>
    </source>
</evidence>
<keyword evidence="19" id="KW-1185">Reference proteome</keyword>
<comment type="caution">
    <text evidence="18">The sequence shown here is derived from an EMBL/GenBank/DDBJ whole genome shotgun (WGS) entry which is preliminary data.</text>
</comment>
<dbReference type="STRING" id="398512.Bccel_1548"/>
<reference evidence="19" key="1">
    <citation type="submission" date="2015-07" db="EMBL/GenBank/DDBJ databases">
        <title>Near-Complete Genome Sequence of the Cellulolytic Bacterium Bacteroides (Pseudobacteroides) cellulosolvens ATCC 35603.</title>
        <authorList>
            <person name="Dassa B."/>
            <person name="Utturkar S.M."/>
            <person name="Klingeman D.M."/>
            <person name="Hurt R.A."/>
            <person name="Keller M."/>
            <person name="Xu J."/>
            <person name="Reddy Y.H.K."/>
            <person name="Borovok I."/>
            <person name="Grinberg I.R."/>
            <person name="Lamed R."/>
            <person name="Zhivin O."/>
            <person name="Bayer E.A."/>
            <person name="Brown S.D."/>
        </authorList>
    </citation>
    <scope>NUCLEOTIDE SEQUENCE [LARGE SCALE GENOMIC DNA]</scope>
    <source>
        <strain evidence="19">DSM 2933</strain>
    </source>
</reference>
<keyword evidence="5 12" id="KW-0597">Phosphoprotein</keyword>
<feature type="domain" description="Histidine kinase" evidence="15">
    <location>
        <begin position="417"/>
        <end position="631"/>
    </location>
</feature>
<dbReference type="SMART" id="SM00387">
    <property type="entry name" value="HATPase_c"/>
    <property type="match status" value="1"/>
</dbReference>
<dbReference type="InterPro" id="IPR036061">
    <property type="entry name" value="CheW-like_dom_sf"/>
</dbReference>
<accession>A0A0L6JKA2</accession>
<evidence type="ECO:0000313" key="19">
    <source>
        <dbReference type="Proteomes" id="UP000036923"/>
    </source>
</evidence>
<evidence type="ECO:0000256" key="11">
    <source>
        <dbReference type="ARBA" id="ARBA00035100"/>
    </source>
</evidence>
<dbReference type="PROSITE" id="PS50109">
    <property type="entry name" value="HIS_KIN"/>
    <property type="match status" value="1"/>
</dbReference>
<dbReference type="GO" id="GO:0005524">
    <property type="term" value="F:ATP binding"/>
    <property type="evidence" value="ECO:0007669"/>
    <property type="project" value="UniProtKB-KW"/>
</dbReference>
<evidence type="ECO:0000256" key="8">
    <source>
        <dbReference type="ARBA" id="ARBA00022777"/>
    </source>
</evidence>
<dbReference type="Proteomes" id="UP000036923">
    <property type="component" value="Unassembled WGS sequence"/>
</dbReference>
<evidence type="ECO:0000313" key="18">
    <source>
        <dbReference type="EMBL" id="KNY26286.1"/>
    </source>
</evidence>
<gene>
    <name evidence="18" type="ORF">Bccel_1548</name>
</gene>
<keyword evidence="6" id="KW-0808">Transferase</keyword>
<dbReference type="FunFam" id="3.30.565.10:FF:000016">
    <property type="entry name" value="Chemotaxis protein CheA, putative"/>
    <property type="match status" value="1"/>
</dbReference>
<dbReference type="SUPFAM" id="SSF47226">
    <property type="entry name" value="Histidine-containing phosphotransfer domain, HPT domain"/>
    <property type="match status" value="2"/>
</dbReference>
<evidence type="ECO:0000259" key="17">
    <source>
        <dbReference type="PROSITE" id="PS50894"/>
    </source>
</evidence>
<feature type="compositionally biased region" description="Low complexity" evidence="14">
    <location>
        <begin position="174"/>
        <end position="184"/>
    </location>
</feature>
<dbReference type="eggNOG" id="COG0643">
    <property type="taxonomic scope" value="Bacteria"/>
</dbReference>
<evidence type="ECO:0000256" key="1">
    <source>
        <dbReference type="ARBA" id="ARBA00000085"/>
    </source>
</evidence>
<evidence type="ECO:0000256" key="14">
    <source>
        <dbReference type="SAM" id="MobiDB-lite"/>
    </source>
</evidence>
<protein>
    <recommendedName>
        <fullName evidence="3">Chemotaxis protein CheA</fullName>
        <ecNumber evidence="2">2.7.13.3</ecNumber>
    </recommendedName>
</protein>
<dbReference type="GO" id="GO:0005737">
    <property type="term" value="C:cytoplasm"/>
    <property type="evidence" value="ECO:0007669"/>
    <property type="project" value="InterPro"/>
</dbReference>
<keyword evidence="8 18" id="KW-0418">Kinase</keyword>
<proteinExistence type="predicted"/>
<evidence type="ECO:0000259" key="16">
    <source>
        <dbReference type="PROSITE" id="PS50851"/>
    </source>
</evidence>
<dbReference type="InterPro" id="IPR036890">
    <property type="entry name" value="HATPase_C_sf"/>
</dbReference>
<dbReference type="InterPro" id="IPR008207">
    <property type="entry name" value="Sig_transdc_His_kin_Hpt_dom"/>
</dbReference>
<feature type="coiled-coil region" evidence="13">
    <location>
        <begin position="10"/>
        <end position="44"/>
    </location>
</feature>
<dbReference type="InterPro" id="IPR003594">
    <property type="entry name" value="HATPase_dom"/>
</dbReference>
<dbReference type="PRINTS" id="PR00344">
    <property type="entry name" value="BCTRLSENSOR"/>
</dbReference>
<dbReference type="InterPro" id="IPR036097">
    <property type="entry name" value="HisK_dim/P_sf"/>
</dbReference>
<dbReference type="PANTHER" id="PTHR43395">
    <property type="entry name" value="SENSOR HISTIDINE KINASE CHEA"/>
    <property type="match status" value="1"/>
</dbReference>
<keyword evidence="10" id="KW-0902">Two-component regulatory system</keyword>
<sequence length="773" mass="86761">MGYTFAGDDLELLKSFIEEATEYIEGLEKELLKLESNDENSELVNDIFRRVHSIKGLSSFLSFVCITKLSHHIEFALDSIRKKKTAVRSELIDCLLESIDLLGSFIYSINEQLKDTDSMNGHNEIEIILANEDKLENVINNIQNILDKKDDDSSHTSFNQHISMAEDSETNNKQEQSGQQGGETSSEESGDNQPDVDILNSEEFKKKLASGFKEQFVVEATEHIERIEGDLLVKLDKSGDDYDTINDLFRCIHSIKGGTGIINSTLQSTSPISPVVKNVSIVTHSFENILAAFRDKKLVFNKHMVSLGYEVVDYLKACVDAVNNNQYVDIPIQDLIGRINRSLDIDQGPENNVVRENTYIEEVKPKDLGQKSTVLQSIRVGQDKLDKMMNTIAELITTKNSFMHVSKRLNIEYNIPELAKEVKEIGFAINRISDELQNTIMSVRMVEVRNVFQKMPRIIRDISQSTGKKINLIMEGEDTEIDKTIIEQISDPLVHIIRNAADHGIEDTETRRIKGKSDIGTINLRAYNRNKHVFIEVEDDGKGIDSTELKQKAIDKGFIKSAEAENMSRSQLLNLIFLPGFSTAKKVTEVSGRGVGMDIVKSNISKINGLIHIESEVDKGTKMIIQLPLTLAVSRGLLVEVMKENYIIPIENIVETVKINISNIHEYNKKYFTHLRGEVVGVEWLSRIFMLDNDCNRKGSLEDEVNSVVISNGVEKVAVIVDKLKNEQEFVVKTLSDCLASIPGISGSTLLGNGQVVLILNPTDIIRMADKSI</sequence>
<dbReference type="InterPro" id="IPR004105">
    <property type="entry name" value="CheA-like_dim"/>
</dbReference>
<evidence type="ECO:0000259" key="15">
    <source>
        <dbReference type="PROSITE" id="PS50109"/>
    </source>
</evidence>
<dbReference type="Gene3D" id="1.20.120.160">
    <property type="entry name" value="HPT domain"/>
    <property type="match status" value="2"/>
</dbReference>
<dbReference type="PANTHER" id="PTHR43395:SF10">
    <property type="entry name" value="CHEMOTAXIS PROTEIN CHEA"/>
    <property type="match status" value="1"/>
</dbReference>
<dbReference type="SUPFAM" id="SSF50341">
    <property type="entry name" value="CheW-like"/>
    <property type="match status" value="1"/>
</dbReference>
<dbReference type="Gene3D" id="1.10.287.560">
    <property type="entry name" value="Histidine kinase CheA-like, homodimeric domain"/>
    <property type="match status" value="1"/>
</dbReference>
<dbReference type="InterPro" id="IPR005467">
    <property type="entry name" value="His_kinase_dom"/>
</dbReference>
<dbReference type="InterPro" id="IPR036641">
    <property type="entry name" value="HPT_dom_sf"/>
</dbReference>
<evidence type="ECO:0000256" key="10">
    <source>
        <dbReference type="ARBA" id="ARBA00023012"/>
    </source>
</evidence>
<dbReference type="GO" id="GO:0000155">
    <property type="term" value="F:phosphorelay sensor kinase activity"/>
    <property type="evidence" value="ECO:0007669"/>
    <property type="project" value="InterPro"/>
</dbReference>
<evidence type="ECO:0000256" key="6">
    <source>
        <dbReference type="ARBA" id="ARBA00022679"/>
    </source>
</evidence>
<organism evidence="18 19">
    <name type="scientific">Pseudobacteroides cellulosolvens ATCC 35603 = DSM 2933</name>
    <dbReference type="NCBI Taxonomy" id="398512"/>
    <lineage>
        <taxon>Bacteria</taxon>
        <taxon>Bacillati</taxon>
        <taxon>Bacillota</taxon>
        <taxon>Clostridia</taxon>
        <taxon>Eubacteriales</taxon>
        <taxon>Oscillospiraceae</taxon>
        <taxon>Pseudobacteroides</taxon>
    </lineage>
</organism>
<evidence type="ECO:0000256" key="9">
    <source>
        <dbReference type="ARBA" id="ARBA00022840"/>
    </source>
</evidence>
<dbReference type="Pfam" id="PF02518">
    <property type="entry name" value="HATPase_c"/>
    <property type="match status" value="1"/>
</dbReference>
<evidence type="ECO:0000256" key="3">
    <source>
        <dbReference type="ARBA" id="ARBA00021495"/>
    </source>
</evidence>
<dbReference type="GO" id="GO:0006935">
    <property type="term" value="P:chemotaxis"/>
    <property type="evidence" value="ECO:0007669"/>
    <property type="project" value="UniProtKB-KW"/>
</dbReference>
<dbReference type="PROSITE" id="PS50894">
    <property type="entry name" value="HPT"/>
    <property type="match status" value="1"/>
</dbReference>
<dbReference type="Pfam" id="PF02895">
    <property type="entry name" value="H-kinase_dim"/>
    <property type="match status" value="1"/>
</dbReference>
<keyword evidence="7" id="KW-0547">Nucleotide-binding</keyword>
<dbReference type="CDD" id="cd00088">
    <property type="entry name" value="HPT"/>
    <property type="match status" value="2"/>
</dbReference>
<keyword evidence="4" id="KW-0145">Chemotaxis</keyword>
<dbReference type="RefSeq" id="WP_050753244.1">
    <property type="nucleotide sequence ID" value="NZ_JQKC01000018.1"/>
</dbReference>
<dbReference type="AlphaFoldDB" id="A0A0L6JKA2"/>
<evidence type="ECO:0000256" key="12">
    <source>
        <dbReference type="PROSITE-ProRule" id="PRU00110"/>
    </source>
</evidence>
<evidence type="ECO:0000256" key="5">
    <source>
        <dbReference type="ARBA" id="ARBA00022553"/>
    </source>
</evidence>
<dbReference type="SMART" id="SM01231">
    <property type="entry name" value="H-kinase_dim"/>
    <property type="match status" value="1"/>
</dbReference>
<dbReference type="CDD" id="cd16916">
    <property type="entry name" value="HATPase_CheA-like"/>
    <property type="match status" value="1"/>
</dbReference>
<dbReference type="InterPro" id="IPR002545">
    <property type="entry name" value="CheW-lke_dom"/>
</dbReference>
<comment type="catalytic activity">
    <reaction evidence="1">
        <text>ATP + protein L-histidine = ADP + protein N-phospho-L-histidine.</text>
        <dbReference type="EC" id="2.7.13.3"/>
    </reaction>
</comment>
<dbReference type="Gene3D" id="2.30.30.40">
    <property type="entry name" value="SH3 Domains"/>
    <property type="match status" value="1"/>
</dbReference>
<dbReference type="InterPro" id="IPR004358">
    <property type="entry name" value="Sig_transdc_His_kin-like_C"/>
</dbReference>
<feature type="domain" description="HPt" evidence="17">
    <location>
        <begin position="5"/>
        <end position="109"/>
    </location>
</feature>
<feature type="domain" description="CheW-like" evidence="16">
    <location>
        <begin position="633"/>
        <end position="771"/>
    </location>
</feature>
<feature type="region of interest" description="Disordered" evidence="14">
    <location>
        <begin position="164"/>
        <end position="196"/>
    </location>
</feature>
<dbReference type="SUPFAM" id="SSF47384">
    <property type="entry name" value="Homodimeric domain of signal transducing histidine kinase"/>
    <property type="match status" value="1"/>
</dbReference>
<dbReference type="SUPFAM" id="SSF55874">
    <property type="entry name" value="ATPase domain of HSP90 chaperone/DNA topoisomerase II/histidine kinase"/>
    <property type="match status" value="1"/>
</dbReference>